<proteinExistence type="predicted"/>
<dbReference type="Gene3D" id="3.40.50.150">
    <property type="entry name" value="Vaccinia Virus protein VP39"/>
    <property type="match status" value="1"/>
</dbReference>
<dbReference type="SUPFAM" id="SSF53335">
    <property type="entry name" value="S-adenosyl-L-methionine-dependent methyltransferases"/>
    <property type="match status" value="1"/>
</dbReference>
<evidence type="ECO:0008006" key="2">
    <source>
        <dbReference type="Google" id="ProtNLM"/>
    </source>
</evidence>
<dbReference type="PANTHER" id="PTHR37909:SF1">
    <property type="entry name" value="S-ADENOSYL-L-METHIONINE-DEPENDENT METHYLTRANSFERASES SUPERFAMILY PROTEIN"/>
    <property type="match status" value="1"/>
</dbReference>
<dbReference type="EMBL" id="BARV01008463">
    <property type="protein sequence ID" value="GAI04063.1"/>
    <property type="molecule type" value="Genomic_DNA"/>
</dbReference>
<gene>
    <name evidence="1" type="ORF">S06H3_17002</name>
</gene>
<dbReference type="PANTHER" id="PTHR37909">
    <property type="entry name" value="S-ADENOSYL-L-METHIONINE-DEPENDENT METHYLTRANSFERASES SUPERFAMILY PROTEIN"/>
    <property type="match status" value="1"/>
</dbReference>
<reference evidence="1" key="1">
    <citation type="journal article" date="2014" name="Front. Microbiol.">
        <title>High frequency of phylogenetically diverse reductive dehalogenase-homologous genes in deep subseafloor sedimentary metagenomes.</title>
        <authorList>
            <person name="Kawai M."/>
            <person name="Futagami T."/>
            <person name="Toyoda A."/>
            <person name="Takaki Y."/>
            <person name="Nishi S."/>
            <person name="Hori S."/>
            <person name="Arai W."/>
            <person name="Tsubouchi T."/>
            <person name="Morono Y."/>
            <person name="Uchiyama I."/>
            <person name="Ito T."/>
            <person name="Fujiyama A."/>
            <person name="Inagaki F."/>
            <person name="Takami H."/>
        </authorList>
    </citation>
    <scope>NUCLEOTIDE SEQUENCE</scope>
    <source>
        <strain evidence="1">Expedition CK06-06</strain>
    </source>
</reference>
<comment type="caution">
    <text evidence="1">The sequence shown here is derived from an EMBL/GenBank/DDBJ whole genome shotgun (WGS) entry which is preliminary data.</text>
</comment>
<sequence length="193" mass="22062">MIKPLSQKDIELKNARVPRPAILFISQNLKGPLVGVEIGVQLGKNAESMLQILNIKKLYLIDPYIHYKKNIHHIAQNFPSQLTRAIQKLSPFKDKIVWVKKKSSDALNSIPDNLDFVYIDGNHTYPYVKADIENYWPKIKKGGVLAGHDYFLNTLLIRGRVVGGLEVKKAVDEFVKKHNINLNVKAPDWWVVK</sequence>
<dbReference type="InterPro" id="IPR029063">
    <property type="entry name" value="SAM-dependent_MTases_sf"/>
</dbReference>
<evidence type="ECO:0000313" key="1">
    <source>
        <dbReference type="EMBL" id="GAI04063.1"/>
    </source>
</evidence>
<dbReference type="AlphaFoldDB" id="X1KBS2"/>
<organism evidence="1">
    <name type="scientific">marine sediment metagenome</name>
    <dbReference type="NCBI Taxonomy" id="412755"/>
    <lineage>
        <taxon>unclassified sequences</taxon>
        <taxon>metagenomes</taxon>
        <taxon>ecological metagenomes</taxon>
    </lineage>
</organism>
<protein>
    <recommendedName>
        <fullName evidence="2">Methyltransferase domain-containing protein</fullName>
    </recommendedName>
</protein>
<dbReference type="Pfam" id="PF13578">
    <property type="entry name" value="Methyltransf_24"/>
    <property type="match status" value="1"/>
</dbReference>
<name>X1KBS2_9ZZZZ</name>
<accession>X1KBS2</accession>